<protein>
    <submittedName>
        <fullName evidence="4">Transferase</fullName>
    </submittedName>
</protein>
<dbReference type="Pfam" id="PF02458">
    <property type="entry name" value="Transferase"/>
    <property type="match status" value="1"/>
</dbReference>
<accession>A0A2P5AT58</accession>
<dbReference type="Proteomes" id="UP000237105">
    <property type="component" value="Unassembled WGS sequence"/>
</dbReference>
<dbReference type="STRING" id="3476.A0A2P5AT58"/>
<organism evidence="4 5">
    <name type="scientific">Parasponia andersonii</name>
    <name type="common">Sponia andersonii</name>
    <dbReference type="NCBI Taxonomy" id="3476"/>
    <lineage>
        <taxon>Eukaryota</taxon>
        <taxon>Viridiplantae</taxon>
        <taxon>Streptophyta</taxon>
        <taxon>Embryophyta</taxon>
        <taxon>Tracheophyta</taxon>
        <taxon>Spermatophyta</taxon>
        <taxon>Magnoliopsida</taxon>
        <taxon>eudicotyledons</taxon>
        <taxon>Gunneridae</taxon>
        <taxon>Pentapetalae</taxon>
        <taxon>rosids</taxon>
        <taxon>fabids</taxon>
        <taxon>Rosales</taxon>
        <taxon>Cannabaceae</taxon>
        <taxon>Parasponia</taxon>
    </lineage>
</organism>
<evidence type="ECO:0000313" key="4">
    <source>
        <dbReference type="EMBL" id="PON39724.1"/>
    </source>
</evidence>
<dbReference type="EMBL" id="JXTB01000457">
    <property type="protein sequence ID" value="PON39724.1"/>
    <property type="molecule type" value="Genomic_DNA"/>
</dbReference>
<comment type="caution">
    <text evidence="4">The sequence shown here is derived from an EMBL/GenBank/DDBJ whole genome shotgun (WGS) entry which is preliminary data.</text>
</comment>
<dbReference type="OrthoDB" id="671439at2759"/>
<evidence type="ECO:0000256" key="2">
    <source>
        <dbReference type="ARBA" id="ARBA00022679"/>
    </source>
</evidence>
<dbReference type="Gene3D" id="3.30.559.10">
    <property type="entry name" value="Chloramphenicol acetyltransferase-like domain"/>
    <property type="match status" value="2"/>
</dbReference>
<dbReference type="AlphaFoldDB" id="A0A2P5AT58"/>
<keyword evidence="3" id="KW-0012">Acyltransferase</keyword>
<dbReference type="InterPro" id="IPR023213">
    <property type="entry name" value="CAT-like_dom_sf"/>
</dbReference>
<dbReference type="GO" id="GO:0016746">
    <property type="term" value="F:acyltransferase activity"/>
    <property type="evidence" value="ECO:0007669"/>
    <property type="project" value="UniProtKB-KW"/>
</dbReference>
<gene>
    <name evidence="4" type="ORF">PanWU01x14_303090</name>
</gene>
<keyword evidence="5" id="KW-1185">Reference proteome</keyword>
<reference evidence="5" key="1">
    <citation type="submission" date="2016-06" db="EMBL/GenBank/DDBJ databases">
        <title>Parallel loss of symbiosis genes in relatives of nitrogen-fixing non-legume Parasponia.</title>
        <authorList>
            <person name="Van Velzen R."/>
            <person name="Holmer R."/>
            <person name="Bu F."/>
            <person name="Rutten L."/>
            <person name="Van Zeijl A."/>
            <person name="Liu W."/>
            <person name="Santuari L."/>
            <person name="Cao Q."/>
            <person name="Sharma T."/>
            <person name="Shen D."/>
            <person name="Roswanjaya Y."/>
            <person name="Wardhani T."/>
            <person name="Kalhor M.S."/>
            <person name="Jansen J."/>
            <person name="Van den Hoogen J."/>
            <person name="Gungor B."/>
            <person name="Hartog M."/>
            <person name="Hontelez J."/>
            <person name="Verver J."/>
            <person name="Yang W.-C."/>
            <person name="Schijlen E."/>
            <person name="Repin R."/>
            <person name="Schilthuizen M."/>
            <person name="Schranz E."/>
            <person name="Heidstra R."/>
            <person name="Miyata K."/>
            <person name="Fedorova E."/>
            <person name="Kohlen W."/>
            <person name="Bisseling T."/>
            <person name="Smit S."/>
            <person name="Geurts R."/>
        </authorList>
    </citation>
    <scope>NUCLEOTIDE SEQUENCE [LARGE SCALE GENOMIC DNA]</scope>
    <source>
        <strain evidence="5">cv. WU1-14</strain>
    </source>
</reference>
<sequence>MKVEIEVISNEIIKPSSPTPEHLRHYQLSFLDQQSPKTYNPLVLFYDLGVGHQYDHSNSNEISDKIKKSLSEVLTLFYPLAGRVKKDRFVDCNDEGVSYSVARVNSSCQLSDAMSSPLPRELCNFLPFELHELNEFALGVQLNIFERGGIAVGLCISHQLADALSSIIFVKTWVAVARGEANLVARPEFVSANLFPQVDDVKFDPNANVTKEAVTKRFVFEAFTIEAIRSKYETKQFSKDEKRPSRIEALSAFIWSRFAAVISDEHSTKSEKVYAMFHPVNIRRKLNPPLSEHSFGNLYRWGFSMFPASTLSCSSSEEYGYETVRKIREGIKKVDMDFLRKVQQGEEEQMHFIMEYAKELIMKGGELISFSFTSLCRFPLYDADFGWGTPTWVSSAALAFNNVVAFMDTKTGNGIEAYIALKEEHMAMLEADEDFLVAVSRVGC</sequence>
<comment type="similarity">
    <text evidence="1">Belongs to the plant acyltransferase family.</text>
</comment>
<dbReference type="PANTHER" id="PTHR31623:SF46">
    <property type="entry name" value="VINORINE SYNTHASE-LIKE"/>
    <property type="match status" value="1"/>
</dbReference>
<evidence type="ECO:0000313" key="5">
    <source>
        <dbReference type="Proteomes" id="UP000237105"/>
    </source>
</evidence>
<dbReference type="PANTHER" id="PTHR31623">
    <property type="entry name" value="F21J9.9"/>
    <property type="match status" value="1"/>
</dbReference>
<evidence type="ECO:0000256" key="1">
    <source>
        <dbReference type="ARBA" id="ARBA00009861"/>
    </source>
</evidence>
<proteinExistence type="inferred from homology"/>
<keyword evidence="2 4" id="KW-0808">Transferase</keyword>
<name>A0A2P5AT58_PARAD</name>
<evidence type="ECO:0000256" key="3">
    <source>
        <dbReference type="ARBA" id="ARBA00023315"/>
    </source>
</evidence>